<feature type="transmembrane region" description="Helical" evidence="1">
    <location>
        <begin position="44"/>
        <end position="64"/>
    </location>
</feature>
<dbReference type="AlphaFoldDB" id="A0A7X0C1L8"/>
<keyword evidence="1" id="KW-0472">Membrane</keyword>
<protein>
    <submittedName>
        <fullName evidence="2">Asparagine N-glycosylation enzyme membrane subunit Stt3</fullName>
    </submittedName>
</protein>
<feature type="transmembrane region" description="Helical" evidence="1">
    <location>
        <begin position="20"/>
        <end position="38"/>
    </location>
</feature>
<name>A0A7X0C1L8_9ACTN</name>
<organism evidence="2 3">
    <name type="scientific">Nonomuraea muscovyensis</name>
    <dbReference type="NCBI Taxonomy" id="1124761"/>
    <lineage>
        <taxon>Bacteria</taxon>
        <taxon>Bacillati</taxon>
        <taxon>Actinomycetota</taxon>
        <taxon>Actinomycetes</taxon>
        <taxon>Streptosporangiales</taxon>
        <taxon>Streptosporangiaceae</taxon>
        <taxon>Nonomuraea</taxon>
    </lineage>
</organism>
<evidence type="ECO:0000313" key="3">
    <source>
        <dbReference type="Proteomes" id="UP000583800"/>
    </source>
</evidence>
<dbReference type="Proteomes" id="UP000583800">
    <property type="component" value="Unassembled WGS sequence"/>
</dbReference>
<feature type="transmembrane region" description="Helical" evidence="1">
    <location>
        <begin position="107"/>
        <end position="129"/>
    </location>
</feature>
<reference evidence="2 3" key="1">
    <citation type="submission" date="2020-08" db="EMBL/GenBank/DDBJ databases">
        <title>Sequencing the genomes of 1000 actinobacteria strains.</title>
        <authorList>
            <person name="Klenk H.-P."/>
        </authorList>
    </citation>
    <scope>NUCLEOTIDE SEQUENCE [LARGE SCALE GENOMIC DNA]</scope>
    <source>
        <strain evidence="2 3">DSM 45913</strain>
    </source>
</reference>
<dbReference type="EMBL" id="JACHJB010000001">
    <property type="protein sequence ID" value="MBB6346738.1"/>
    <property type="molecule type" value="Genomic_DNA"/>
</dbReference>
<keyword evidence="1" id="KW-1133">Transmembrane helix</keyword>
<feature type="transmembrane region" description="Helical" evidence="1">
    <location>
        <begin position="76"/>
        <end position="95"/>
    </location>
</feature>
<proteinExistence type="predicted"/>
<dbReference type="RefSeq" id="WP_185084464.1">
    <property type="nucleotide sequence ID" value="NZ_JACHJB010000001.1"/>
</dbReference>
<accession>A0A7X0C1L8</accession>
<evidence type="ECO:0000313" key="2">
    <source>
        <dbReference type="EMBL" id="MBB6346738.1"/>
    </source>
</evidence>
<evidence type="ECO:0000256" key="1">
    <source>
        <dbReference type="SAM" id="Phobius"/>
    </source>
</evidence>
<keyword evidence="3" id="KW-1185">Reference proteome</keyword>
<gene>
    <name evidence="2" type="ORF">FHU36_003247</name>
</gene>
<sequence length="132" mass="13687">MSASTAKAEPMPSPVRVARFVMMAQVLLNCVGLAFFAVAMVASLWTAVFLAYFAAAAVLLGWLVSRTRSGGSRVRWAAVGAEAIVCAVELVLRALDPGLTAGDLVSVNVAGPVLVVGLLLTPAAGRWFARGE</sequence>
<comment type="caution">
    <text evidence="2">The sequence shown here is derived from an EMBL/GenBank/DDBJ whole genome shotgun (WGS) entry which is preliminary data.</text>
</comment>
<keyword evidence="1" id="KW-0812">Transmembrane</keyword>